<dbReference type="AlphaFoldDB" id="A0A081RP08"/>
<reference evidence="1 2" key="1">
    <citation type="submission" date="2014-06" db="EMBL/GenBank/DDBJ databases">
        <authorList>
            <person name="Ngugi D.K."/>
            <person name="Blom J."/>
            <person name="Alam I."/>
            <person name="Rashid M."/>
            <person name="Ba Alawi W."/>
            <person name="Zhang G."/>
            <person name="Hikmawan T."/>
            <person name="Guan Y."/>
            <person name="Antunes A."/>
            <person name="Siam R."/>
            <person name="ElDorry H."/>
            <person name="Bajic V."/>
            <person name="Stingl U."/>
        </authorList>
    </citation>
    <scope>NUCLEOTIDE SEQUENCE [LARGE SCALE GENOMIC DNA]</scope>
    <source>
        <strain evidence="1">SCGC AAA799-N04</strain>
    </source>
</reference>
<dbReference type="Proteomes" id="UP000028059">
    <property type="component" value="Unassembled WGS sequence"/>
</dbReference>
<gene>
    <name evidence="1" type="ORF">AAA799N04_00601</name>
</gene>
<evidence type="ECO:0000313" key="1">
    <source>
        <dbReference type="EMBL" id="KEQ56931.1"/>
    </source>
</evidence>
<comment type="caution">
    <text evidence="1">The sequence shown here is derived from an EMBL/GenBank/DDBJ whole genome shotgun (WGS) entry which is preliminary data.</text>
</comment>
<evidence type="ECO:0000313" key="2">
    <source>
        <dbReference type="Proteomes" id="UP000028059"/>
    </source>
</evidence>
<name>A0A081RP08_9ARCH</name>
<proteinExistence type="predicted"/>
<dbReference type="EMBL" id="JOKN01000007">
    <property type="protein sequence ID" value="KEQ56931.1"/>
    <property type="molecule type" value="Genomic_DNA"/>
</dbReference>
<protein>
    <submittedName>
        <fullName evidence="1">Uncharacterized protein</fullName>
    </submittedName>
</protein>
<accession>A0A081RP08</accession>
<organism evidence="1 2">
    <name type="scientific">Marine Group I thaumarchaeote SCGC AAA799-N04</name>
    <dbReference type="NCBI Taxonomy" id="1502293"/>
    <lineage>
        <taxon>Archaea</taxon>
        <taxon>Nitrososphaerota</taxon>
        <taxon>Marine Group I</taxon>
    </lineage>
</organism>
<sequence length="155" mass="18136">MSKETYLKGEKRIQAIQIIKTGIGVRMNTREILEQLSKKGIEIGERTLRRLKLEIYQSAGETVSEIYKKHVSGTVFDELLSFEEMERRCWELYYESKTPSEKFRAISQLRLIAQDKMKIARVIPLNFRRNTLNYAELKDDLKEFAKEGDSPTPES</sequence>
<keyword evidence="2" id="KW-1185">Reference proteome</keyword>